<dbReference type="OrthoDB" id="75703at2759"/>
<evidence type="ECO:0000313" key="1">
    <source>
        <dbReference type="EMBL" id="OQS05908.1"/>
    </source>
</evidence>
<reference evidence="1 2" key="1">
    <citation type="journal article" date="2014" name="Genome Biol. Evol.">
        <title>The secreted proteins of Achlya hypogyna and Thraustotheca clavata identify the ancestral oomycete secretome and reveal gene acquisitions by horizontal gene transfer.</title>
        <authorList>
            <person name="Misner I."/>
            <person name="Blouin N."/>
            <person name="Leonard G."/>
            <person name="Richards T.A."/>
            <person name="Lane C.E."/>
        </authorList>
    </citation>
    <scope>NUCLEOTIDE SEQUENCE [LARGE SCALE GENOMIC DNA]</scope>
    <source>
        <strain evidence="1 2">ATCC 34112</strain>
    </source>
</reference>
<keyword evidence="2" id="KW-1185">Reference proteome</keyword>
<evidence type="ECO:0008006" key="3">
    <source>
        <dbReference type="Google" id="ProtNLM"/>
    </source>
</evidence>
<accession>A0A1W0A6R5</accession>
<dbReference type="EMBL" id="JNBS01000405">
    <property type="protein sequence ID" value="OQS05908.1"/>
    <property type="molecule type" value="Genomic_DNA"/>
</dbReference>
<dbReference type="AlphaFoldDB" id="A0A1W0A6R5"/>
<evidence type="ECO:0000313" key="2">
    <source>
        <dbReference type="Proteomes" id="UP000243217"/>
    </source>
</evidence>
<protein>
    <recommendedName>
        <fullName evidence="3">Tc1-like transposase DDE domain-containing protein</fullName>
    </recommendedName>
</protein>
<proteinExistence type="predicted"/>
<dbReference type="Proteomes" id="UP000243217">
    <property type="component" value="Unassembled WGS sequence"/>
</dbReference>
<sequence length="210" mass="24027">MLGRSVAVVREVWRQYNATNTIITAAPPSNRKSHESRVPDTKLVLALIQNFLREKRSTRLRVVAKDVMLLLQESGQIEVGISNDRDSAACLSFVQKCLVRKNFQRGHQLDKYVKEMIVAINFTPPRQILYIDESFIHHHYTRAKDSIFDPTDTLAIDLKPKHKGRRLCFIAGIMSDDPESAHILGLHTFADGIKQTTDYHGMFNNSYFTK</sequence>
<comment type="caution">
    <text evidence="1">The sequence shown here is derived from an EMBL/GenBank/DDBJ whole genome shotgun (WGS) entry which is preliminary data.</text>
</comment>
<organism evidence="1 2">
    <name type="scientific">Thraustotheca clavata</name>
    <dbReference type="NCBI Taxonomy" id="74557"/>
    <lineage>
        <taxon>Eukaryota</taxon>
        <taxon>Sar</taxon>
        <taxon>Stramenopiles</taxon>
        <taxon>Oomycota</taxon>
        <taxon>Saprolegniomycetes</taxon>
        <taxon>Saprolegniales</taxon>
        <taxon>Achlyaceae</taxon>
        <taxon>Thraustotheca</taxon>
    </lineage>
</organism>
<name>A0A1W0A6R5_9STRA</name>
<gene>
    <name evidence="1" type="ORF">THRCLA_20497</name>
</gene>